<keyword evidence="6 10" id="KW-0812">Transmembrane</keyword>
<evidence type="ECO:0000256" key="8">
    <source>
        <dbReference type="ARBA" id="ARBA00023136"/>
    </source>
</evidence>
<keyword evidence="12" id="KW-1185">Reference proteome</keyword>
<feature type="transmembrane region" description="Helical" evidence="10">
    <location>
        <begin position="243"/>
        <end position="263"/>
    </location>
</feature>
<dbReference type="GO" id="GO:0032217">
    <property type="term" value="F:riboflavin transmembrane transporter activity"/>
    <property type="evidence" value="ECO:0007669"/>
    <property type="project" value="InterPro"/>
</dbReference>
<dbReference type="Pfam" id="PF06237">
    <property type="entry name" value="SLC52_ribofla_tr"/>
    <property type="match status" value="2"/>
</dbReference>
<feature type="transmembrane region" description="Helical" evidence="10">
    <location>
        <begin position="472"/>
        <end position="491"/>
    </location>
</feature>
<evidence type="ECO:0000256" key="10">
    <source>
        <dbReference type="SAM" id="Phobius"/>
    </source>
</evidence>
<dbReference type="EMBL" id="VLTN01000008">
    <property type="protein sequence ID" value="KAA0155227.1"/>
    <property type="molecule type" value="Genomic_DNA"/>
</dbReference>
<evidence type="ECO:0000313" key="11">
    <source>
        <dbReference type="EMBL" id="KAA0155227.1"/>
    </source>
</evidence>
<dbReference type="InterPro" id="IPR009357">
    <property type="entry name" value="Riboflavin_transptr"/>
</dbReference>
<feature type="transmembrane region" description="Helical" evidence="10">
    <location>
        <begin position="374"/>
        <end position="396"/>
    </location>
</feature>
<keyword evidence="5" id="KW-1003">Cell membrane</keyword>
<gene>
    <name evidence="11" type="ORF">FNF29_01978</name>
</gene>
<keyword evidence="4" id="KW-0813">Transport</keyword>
<comment type="similarity">
    <text evidence="3">Belongs to the riboflavin transporter family.</text>
</comment>
<evidence type="ECO:0000256" key="9">
    <source>
        <dbReference type="SAM" id="MobiDB-lite"/>
    </source>
</evidence>
<evidence type="ECO:0000256" key="2">
    <source>
        <dbReference type="ARBA" id="ARBA00004651"/>
    </source>
</evidence>
<name>A0A5A8CRR0_CAFRO</name>
<comment type="subcellular location">
    <subcellularLocation>
        <location evidence="2">Cell membrane</location>
        <topology evidence="2">Multi-pass membrane protein</topology>
    </subcellularLocation>
</comment>
<feature type="region of interest" description="Disordered" evidence="9">
    <location>
        <begin position="270"/>
        <end position="299"/>
    </location>
</feature>
<evidence type="ECO:0000256" key="3">
    <source>
        <dbReference type="ARBA" id="ARBA00006366"/>
    </source>
</evidence>
<evidence type="ECO:0000256" key="6">
    <source>
        <dbReference type="ARBA" id="ARBA00022692"/>
    </source>
</evidence>
<evidence type="ECO:0000256" key="5">
    <source>
        <dbReference type="ARBA" id="ARBA00022475"/>
    </source>
</evidence>
<keyword evidence="7 10" id="KW-1133">Transmembrane helix</keyword>
<dbReference type="PANTHER" id="PTHR12929:SF10">
    <property type="entry name" value="RIBOFLAVIN TRANSPORTER"/>
    <property type="match status" value="1"/>
</dbReference>
<comment type="catalytic activity">
    <reaction evidence="1">
        <text>riboflavin(in) = riboflavin(out)</text>
        <dbReference type="Rhea" id="RHEA:35015"/>
        <dbReference type="ChEBI" id="CHEBI:57986"/>
    </reaction>
</comment>
<dbReference type="PANTHER" id="PTHR12929">
    <property type="entry name" value="SOLUTE CARRIER FAMILY 52"/>
    <property type="match status" value="1"/>
</dbReference>
<feature type="transmembrane region" description="Helical" evidence="10">
    <location>
        <begin position="174"/>
        <end position="199"/>
    </location>
</feature>
<feature type="transmembrane region" description="Helical" evidence="10">
    <location>
        <begin position="211"/>
        <end position="231"/>
    </location>
</feature>
<evidence type="ECO:0000256" key="1">
    <source>
        <dbReference type="ARBA" id="ARBA00000215"/>
    </source>
</evidence>
<evidence type="ECO:0000313" key="12">
    <source>
        <dbReference type="Proteomes" id="UP000323011"/>
    </source>
</evidence>
<feature type="transmembrane region" description="Helical" evidence="10">
    <location>
        <begin position="42"/>
        <end position="64"/>
    </location>
</feature>
<feature type="transmembrane region" description="Helical" evidence="10">
    <location>
        <begin position="497"/>
        <end position="516"/>
    </location>
</feature>
<evidence type="ECO:0000256" key="7">
    <source>
        <dbReference type="ARBA" id="ARBA00022989"/>
    </source>
</evidence>
<feature type="transmembrane region" description="Helical" evidence="10">
    <location>
        <begin position="438"/>
        <end position="460"/>
    </location>
</feature>
<feature type="transmembrane region" description="Helical" evidence="10">
    <location>
        <begin position="142"/>
        <end position="162"/>
    </location>
</feature>
<comment type="caution">
    <text evidence="11">The sequence shown here is derived from an EMBL/GenBank/DDBJ whole genome shotgun (WGS) entry which is preliminary data.</text>
</comment>
<reference evidence="11 12" key="1">
    <citation type="submission" date="2019-07" db="EMBL/GenBank/DDBJ databases">
        <title>Genomes of Cafeteria roenbergensis.</title>
        <authorList>
            <person name="Fischer M.G."/>
            <person name="Hackl T."/>
            <person name="Roman M."/>
        </authorList>
    </citation>
    <scope>NUCLEOTIDE SEQUENCE [LARGE SCALE GENOMIC DNA]</scope>
    <source>
        <strain evidence="11 12">BVI</strain>
    </source>
</reference>
<dbReference type="GO" id="GO:0005886">
    <property type="term" value="C:plasma membrane"/>
    <property type="evidence" value="ECO:0007669"/>
    <property type="project" value="UniProtKB-SubCell"/>
</dbReference>
<feature type="region of interest" description="Disordered" evidence="9">
    <location>
        <begin position="324"/>
        <end position="350"/>
    </location>
</feature>
<feature type="transmembrane region" description="Helical" evidence="10">
    <location>
        <begin position="550"/>
        <end position="573"/>
    </location>
</feature>
<protein>
    <submittedName>
        <fullName evidence="11">Uncharacterized protein</fullName>
    </submittedName>
</protein>
<dbReference type="AlphaFoldDB" id="A0A5A8CRR0"/>
<evidence type="ECO:0000256" key="4">
    <source>
        <dbReference type="ARBA" id="ARBA00022448"/>
    </source>
</evidence>
<organism evidence="11 12">
    <name type="scientific">Cafeteria roenbergensis</name>
    <name type="common">Marine flagellate</name>
    <dbReference type="NCBI Taxonomy" id="33653"/>
    <lineage>
        <taxon>Eukaryota</taxon>
        <taxon>Sar</taxon>
        <taxon>Stramenopiles</taxon>
        <taxon>Bigyra</taxon>
        <taxon>Opalozoa</taxon>
        <taxon>Bicosoecida</taxon>
        <taxon>Cafeteriaceae</taxon>
        <taxon>Cafeteria</taxon>
    </lineage>
</organism>
<accession>A0A5A8CRR0</accession>
<feature type="transmembrane region" description="Helical" evidence="10">
    <location>
        <begin position="12"/>
        <end position="30"/>
    </location>
</feature>
<keyword evidence="8 10" id="KW-0472">Membrane</keyword>
<dbReference type="Proteomes" id="UP000323011">
    <property type="component" value="Unassembled WGS sequence"/>
</dbReference>
<proteinExistence type="inferred from homology"/>
<sequence length="587" mass="58402">MRLPCDSPFEWACFVALGSASWLTVNSVFAELPLFASTAPEGWGLGALLGLAIQLANVFALAYLSVRACLLPAPSAAAGGVRPASEGAYPLLGGAEDALTDGGSGAGLEMPMRDAHLALAGRQDDGEAVATVSTASLKVTSVAVFVVLLVGMAATVLLGATWRATASIGGSEHSVALLALTFLAGGVDCVSTVTFWPFAGLFPPEMTTAMAVGEGMSGVLPGLLALTQAAQAGADHAPTLSPLGFFLAMAGVLALSVAAFVVLCRRVPPPEKRAEPASPPDAELATAKPGLDGDRGATSSGARVPALGGCADAGAGVAGCDGGGSTDAPASQEHVVERRSGGTVAPASPPGAAASAFASRWARLARSVAPHARLLLLLLALSFAQNGALTALLPYACAPLDPREAPQTPSSPASQARVAWGNATAEMRSSDPGVTYRWANTAGLLADPVGALLTLAPAFVAPSAVVTGSLTFVWAAASVALVVVAVAGPGAPWGGSAGAAVFVALVYTLARLAMGLQRARLFLLARNGGFAAGGCSAAARSASPSASHRVTLYASAAVQAGACVGSVLLAVLVSSTDWFHQAENAQL</sequence>